<reference evidence="5" key="1">
    <citation type="journal article" date="2015" name="Nature">
        <title>Complex archaea that bridge the gap between prokaryotes and eukaryotes.</title>
        <authorList>
            <person name="Spang A."/>
            <person name="Saw J.H."/>
            <person name="Jorgensen S.L."/>
            <person name="Zaremba-Niedzwiedzka K."/>
            <person name="Martijn J."/>
            <person name="Lind A.E."/>
            <person name="van Eijk R."/>
            <person name="Schleper C."/>
            <person name="Guy L."/>
            <person name="Ettema T.J."/>
        </authorList>
    </citation>
    <scope>NUCLEOTIDE SEQUENCE</scope>
</reference>
<evidence type="ECO:0000256" key="1">
    <source>
        <dbReference type="ARBA" id="ARBA00004496"/>
    </source>
</evidence>
<dbReference type="GO" id="GO:0005737">
    <property type="term" value="C:cytoplasm"/>
    <property type="evidence" value="ECO:0007669"/>
    <property type="project" value="UniProtKB-SubCell"/>
</dbReference>
<dbReference type="Gene3D" id="6.20.370.130">
    <property type="match status" value="1"/>
</dbReference>
<dbReference type="Pfam" id="PF00313">
    <property type="entry name" value="CSD"/>
    <property type="match status" value="1"/>
</dbReference>
<protein>
    <recommendedName>
        <fullName evidence="4">CSD domain-containing protein</fullName>
    </recommendedName>
</protein>
<keyword evidence="2" id="KW-0963">Cytoplasm</keyword>
<evidence type="ECO:0000259" key="4">
    <source>
        <dbReference type="PROSITE" id="PS51857"/>
    </source>
</evidence>
<dbReference type="Gene3D" id="2.40.50.140">
    <property type="entry name" value="Nucleic acid-binding proteins"/>
    <property type="match status" value="1"/>
</dbReference>
<name>A0A0F9NJE4_9ZZZZ</name>
<comment type="subcellular location">
    <subcellularLocation>
        <location evidence="1">Cytoplasm</location>
    </subcellularLocation>
</comment>
<feature type="domain" description="CSD" evidence="4">
    <location>
        <begin position="1"/>
        <end position="62"/>
    </location>
</feature>
<dbReference type="EMBL" id="LAZR01008021">
    <property type="protein sequence ID" value="KKM81432.1"/>
    <property type="molecule type" value="Genomic_DNA"/>
</dbReference>
<dbReference type="PIRSF" id="PIRSF002599">
    <property type="entry name" value="Cold_shock_A"/>
    <property type="match status" value="1"/>
</dbReference>
<dbReference type="InterPro" id="IPR012340">
    <property type="entry name" value="NA-bd_OB-fold"/>
</dbReference>
<dbReference type="InterPro" id="IPR050181">
    <property type="entry name" value="Cold_shock_domain"/>
</dbReference>
<dbReference type="InterPro" id="IPR012156">
    <property type="entry name" value="Cold_shock_CspA"/>
</dbReference>
<dbReference type="SUPFAM" id="SSF50249">
    <property type="entry name" value="Nucleic acid-binding proteins"/>
    <property type="match status" value="1"/>
</dbReference>
<dbReference type="PROSITE" id="PS51857">
    <property type="entry name" value="CSD_2"/>
    <property type="match status" value="1"/>
</dbReference>
<proteinExistence type="predicted"/>
<dbReference type="PRINTS" id="PR00050">
    <property type="entry name" value="COLDSHOCK"/>
</dbReference>
<feature type="region of interest" description="Disordered" evidence="3">
    <location>
        <begin position="49"/>
        <end position="71"/>
    </location>
</feature>
<dbReference type="CDD" id="cd04458">
    <property type="entry name" value="CSP_CDS"/>
    <property type="match status" value="1"/>
</dbReference>
<evidence type="ECO:0000256" key="2">
    <source>
        <dbReference type="ARBA" id="ARBA00022490"/>
    </source>
</evidence>
<dbReference type="InterPro" id="IPR002059">
    <property type="entry name" value="CSP_DNA-bd"/>
</dbReference>
<evidence type="ECO:0000313" key="5">
    <source>
        <dbReference type="EMBL" id="KKM81432.1"/>
    </source>
</evidence>
<gene>
    <name evidence="5" type="ORF">LCGC14_1329910</name>
</gene>
<dbReference type="PANTHER" id="PTHR11544">
    <property type="entry name" value="COLD SHOCK DOMAIN CONTAINING PROTEINS"/>
    <property type="match status" value="1"/>
</dbReference>
<evidence type="ECO:0000256" key="3">
    <source>
        <dbReference type="SAM" id="MobiDB-lite"/>
    </source>
</evidence>
<organism evidence="5">
    <name type="scientific">marine sediment metagenome</name>
    <dbReference type="NCBI Taxonomy" id="412755"/>
    <lineage>
        <taxon>unclassified sequences</taxon>
        <taxon>metagenomes</taxon>
        <taxon>ecological metagenomes</taxon>
    </lineage>
</organism>
<dbReference type="AlphaFoldDB" id="A0A0F9NJE4"/>
<dbReference type="InterPro" id="IPR011129">
    <property type="entry name" value="CSD"/>
</dbReference>
<accession>A0A0F9NJE4</accession>
<sequence>MKGVVKWFNKEKGFGFLNTDSMDVDIFVHKNDIEEESLIDGQHVEFDIQQGNRGPKAKNVKITPLEDNNGN</sequence>
<dbReference type="SMART" id="SM00357">
    <property type="entry name" value="CSP"/>
    <property type="match status" value="1"/>
</dbReference>
<comment type="caution">
    <text evidence="5">The sequence shown here is derived from an EMBL/GenBank/DDBJ whole genome shotgun (WGS) entry which is preliminary data.</text>
</comment>
<dbReference type="GO" id="GO:0003676">
    <property type="term" value="F:nucleic acid binding"/>
    <property type="evidence" value="ECO:0007669"/>
    <property type="project" value="InterPro"/>
</dbReference>